<protein>
    <submittedName>
        <fullName evidence="7">ARM repeat-containing protein</fullName>
    </submittedName>
</protein>
<dbReference type="STRING" id="1116229.S3DA10"/>
<dbReference type="eggNOG" id="KOG1525">
    <property type="taxonomic scope" value="Eukaryota"/>
</dbReference>
<dbReference type="PANTHER" id="PTHR12663">
    <property type="entry name" value="ANDROGEN INDUCED INHIBITOR OF PROLIFERATION AS3 / PDS5-RELATED"/>
    <property type="match status" value="1"/>
</dbReference>
<evidence type="ECO:0000256" key="1">
    <source>
        <dbReference type="ARBA" id="ARBA00004123"/>
    </source>
</evidence>
<evidence type="ECO:0000313" key="8">
    <source>
        <dbReference type="Proteomes" id="UP000016922"/>
    </source>
</evidence>
<reference evidence="7 8" key="1">
    <citation type="journal article" date="2013" name="BMC Genomics">
        <title>Genomics-driven discovery of the pneumocandin biosynthetic gene cluster in the fungus Glarea lozoyensis.</title>
        <authorList>
            <person name="Chen L."/>
            <person name="Yue Q."/>
            <person name="Zhang X."/>
            <person name="Xiang M."/>
            <person name="Wang C."/>
            <person name="Li S."/>
            <person name="Che Y."/>
            <person name="Ortiz-Lopez F.J."/>
            <person name="Bills G.F."/>
            <person name="Liu X."/>
            <person name="An Z."/>
        </authorList>
    </citation>
    <scope>NUCLEOTIDE SEQUENCE [LARGE SCALE GENOMIC DNA]</scope>
    <source>
        <strain evidence="8">ATCC 20868 / MF5171</strain>
    </source>
</reference>
<dbReference type="GO" id="GO:0000785">
    <property type="term" value="C:chromatin"/>
    <property type="evidence" value="ECO:0007669"/>
    <property type="project" value="TreeGrafter"/>
</dbReference>
<feature type="compositionally biased region" description="Basic residues" evidence="6">
    <location>
        <begin position="1299"/>
        <end position="1309"/>
    </location>
</feature>
<dbReference type="GeneID" id="19468954"/>
<feature type="region of interest" description="Disordered" evidence="6">
    <location>
        <begin position="283"/>
        <end position="305"/>
    </location>
</feature>
<evidence type="ECO:0000313" key="7">
    <source>
        <dbReference type="EMBL" id="EPE28786.1"/>
    </source>
</evidence>
<dbReference type="InterPro" id="IPR016024">
    <property type="entry name" value="ARM-type_fold"/>
</dbReference>
<dbReference type="OMA" id="YPPAYNM"/>
<dbReference type="GO" id="GO:0051301">
    <property type="term" value="P:cell division"/>
    <property type="evidence" value="ECO:0007669"/>
    <property type="project" value="UniProtKB-KW"/>
</dbReference>
<evidence type="ECO:0000256" key="2">
    <source>
        <dbReference type="ARBA" id="ARBA00022618"/>
    </source>
</evidence>
<feature type="region of interest" description="Disordered" evidence="6">
    <location>
        <begin position="1260"/>
        <end position="1490"/>
    </location>
</feature>
<dbReference type="PANTHER" id="PTHR12663:SF0">
    <property type="entry name" value="PRECOCIOUS DISSOCIATION OF SISTERS 5, ISOFORM A"/>
    <property type="match status" value="1"/>
</dbReference>
<dbReference type="InterPro" id="IPR011989">
    <property type="entry name" value="ARM-like"/>
</dbReference>
<sequence length="1490" mass="164967">MARRSRGAEVEVEESQGVSLQFDEPLTWRATKPIATGELLRRLTVLQDELVDMDQDEVDKTSFVDVAKALAGQHLLSHKDKGVRAHVACCLVELLRLCAPDAPFTGSQLKDIFTLFITSILPALSDPSNAYNTQHRHVLVSLTEVKSIVLLTDLPNADALILHLFSSFFDIISGSSKSSTGEAVSKDIEFHMSQMLVIIVDEAGALPSQAIDIIVAQFLRASAPGGKEEKAKKTDDNQSTLLLKELPPAYNMAKIICNQCPDKMSRHIAQYFNDVIHEVTGATKSNGHRKANDADSEDEEAHVGPTEMDMKELKKAHSLLQELWRASPDALQNVIPLLEVQLSAEDQHLRLLATNTIGDIISGIGAAGPPPPPAMDPAAYPPINLEDVPFLPYSDSILTTPASPQSFSQTHSTVYHSFMGRKNDKTSVIRAGWTRAVGRILVTSAGGIGLSREEESSMVRALGEKLNDADDKVRLAAVKAVGGFSFRDIISKLAPNGSVTKSGSVLCSLADRARDRKHPVRIEAMTALGRIWGVAAGEIASGNESVITALGAIPSKIIDVYYANDLELNVLLDHVMFEQLLPLKYPPGKSKGKATNGDSHVATNGTAGFNADKIRLERILLLVKSLDPKSKKAFFVMQARQPMFAKVLKAFLTRCEEYNGGVMEGNAKEIKAKLDTVVKWLADLLPDPLRTSNDLLRYAKLHDRRSYQLLRFAVAPENDFKMVHNSIKEFSKRIETAPGAPAGLLQVLMPIIYRSSSLIYNKSHLPYIMQYAKSDEDGLGAVAHEIMHEISDKHPKIFEDNVADLCKSLAEQAPTASKQNDAGSVEVLKAVALFAKNPNSSKNIPRDRKFISTLMSFAQYGMPPKAAKYAVSILMATSNKKEMHAKDLMEKSTKDWEYGQDHFLSKLATISQLTFLEPSVAEDFGDEIIDITTQQLLMQVRTPSESDDPKWKSDSDLDEEGQAKLWAIRILVNRLRAVTDKENAKEYSGPVYALLNKLIEKDGEISKDKPTPRHHAARLRCLAAQSILKLCTNKMFEAYTAPKDFNRLACVVQDPIENVRRGMVEKLQKYLVKNKLPVRFYTIMFLTAFEPNTAFLASIVTWIRSRAKLLQHQPARPMESVLPRLISVLAHHPDFGLEPAELVDQARYIVFYLSCVVSEENLPLVYKYAERVKQARDALSTSDEDKDNIYIMSDLATYLIKSWQEKKGWVMQTWAGKVGLPVGLYAGLPSHEVAQEIAKKPYLPDPETIESSLDKLVRDAEKTKKRKSDDRDGNSNPTKKQRSEAKPRNSISKKDKPVKIRKTPSKPKRQKPELSTPDNVERRKSGRGASAKKVYADIDDEDADEEMLNGVAKWDYLNSDDERMEEEEDGSGDEEDQDEDVEVPDAEPEPEAEEAEPEPEPEPEEEEADEPPSDIEPEPEPEAETPEPSPPKSNGRKLPNRGSAKKGAAPTPKAATTPAKKKVGNVTPVKSKAKAPIVERKGTRSSGRNK</sequence>
<evidence type="ECO:0000256" key="5">
    <source>
        <dbReference type="ARBA" id="ARBA00023306"/>
    </source>
</evidence>
<dbReference type="SUPFAM" id="SSF48371">
    <property type="entry name" value="ARM repeat"/>
    <property type="match status" value="1"/>
</dbReference>
<dbReference type="CDD" id="cd19953">
    <property type="entry name" value="PDS5"/>
    <property type="match status" value="1"/>
</dbReference>
<dbReference type="RefSeq" id="XP_008084694.1">
    <property type="nucleotide sequence ID" value="XM_008086503.1"/>
</dbReference>
<feature type="compositionally biased region" description="Acidic residues" evidence="6">
    <location>
        <begin position="1358"/>
        <end position="1425"/>
    </location>
</feature>
<evidence type="ECO:0000256" key="4">
    <source>
        <dbReference type="ARBA" id="ARBA00023242"/>
    </source>
</evidence>
<gene>
    <name evidence="7" type="ORF">GLAREA_09907</name>
</gene>
<keyword evidence="4" id="KW-0539">Nucleus</keyword>
<dbReference type="InterPro" id="IPR039776">
    <property type="entry name" value="Pds5"/>
</dbReference>
<comment type="subcellular location">
    <subcellularLocation>
        <location evidence="1">Nucleus</location>
    </subcellularLocation>
</comment>
<evidence type="ECO:0000256" key="3">
    <source>
        <dbReference type="ARBA" id="ARBA00022776"/>
    </source>
</evidence>
<dbReference type="Pfam" id="PF20168">
    <property type="entry name" value="PDS5"/>
    <property type="match status" value="1"/>
</dbReference>
<name>S3DA10_GLAL2</name>
<dbReference type="Gene3D" id="1.25.10.10">
    <property type="entry name" value="Leucine-rich Repeat Variant"/>
    <property type="match status" value="1"/>
</dbReference>
<dbReference type="GO" id="GO:0007064">
    <property type="term" value="P:mitotic sister chromatid cohesion"/>
    <property type="evidence" value="ECO:0007669"/>
    <property type="project" value="InterPro"/>
</dbReference>
<feature type="compositionally biased region" description="Basic and acidic residues" evidence="6">
    <location>
        <begin position="1281"/>
        <end position="1298"/>
    </location>
</feature>
<feature type="compositionally biased region" description="Acidic residues" evidence="6">
    <location>
        <begin position="1337"/>
        <end position="1347"/>
    </location>
</feature>
<evidence type="ECO:0000256" key="6">
    <source>
        <dbReference type="SAM" id="MobiDB-lite"/>
    </source>
</evidence>
<dbReference type="KEGG" id="glz:GLAREA_09907"/>
<keyword evidence="8" id="KW-1185">Reference proteome</keyword>
<dbReference type="GO" id="GO:0005634">
    <property type="term" value="C:nucleus"/>
    <property type="evidence" value="ECO:0007669"/>
    <property type="project" value="UniProtKB-SubCell"/>
</dbReference>
<dbReference type="HOGENOM" id="CLU_002562_0_0_1"/>
<keyword evidence="3" id="KW-0498">Mitosis</keyword>
<dbReference type="GO" id="GO:0006281">
    <property type="term" value="P:DNA repair"/>
    <property type="evidence" value="ECO:0007669"/>
    <property type="project" value="TreeGrafter"/>
</dbReference>
<dbReference type="OrthoDB" id="200660at2759"/>
<dbReference type="EMBL" id="KE145368">
    <property type="protein sequence ID" value="EPE28786.1"/>
    <property type="molecule type" value="Genomic_DNA"/>
</dbReference>
<proteinExistence type="predicted"/>
<feature type="compositionally biased region" description="Low complexity" evidence="6">
    <location>
        <begin position="1445"/>
        <end position="1458"/>
    </location>
</feature>
<keyword evidence="5" id="KW-0131">Cell cycle</keyword>
<organism evidence="7 8">
    <name type="scientific">Glarea lozoyensis (strain ATCC 20868 / MF5171)</name>
    <dbReference type="NCBI Taxonomy" id="1116229"/>
    <lineage>
        <taxon>Eukaryota</taxon>
        <taxon>Fungi</taxon>
        <taxon>Dikarya</taxon>
        <taxon>Ascomycota</taxon>
        <taxon>Pezizomycotina</taxon>
        <taxon>Leotiomycetes</taxon>
        <taxon>Helotiales</taxon>
        <taxon>Helotiaceae</taxon>
        <taxon>Glarea</taxon>
    </lineage>
</organism>
<feature type="compositionally biased region" description="Basic and acidic residues" evidence="6">
    <location>
        <begin position="1260"/>
        <end position="1273"/>
    </location>
</feature>
<dbReference type="Proteomes" id="UP000016922">
    <property type="component" value="Unassembled WGS sequence"/>
</dbReference>
<keyword evidence="2" id="KW-0132">Cell division</keyword>
<accession>S3DA10</accession>